<dbReference type="EMBL" id="JYDL01000112">
    <property type="protein sequence ID" value="KRX16203.1"/>
    <property type="molecule type" value="Genomic_DNA"/>
</dbReference>
<accession>A0A0V0RP16</accession>
<evidence type="ECO:0000313" key="2">
    <source>
        <dbReference type="Proteomes" id="UP000054630"/>
    </source>
</evidence>
<protein>
    <submittedName>
        <fullName evidence="1">Uncharacterized protein</fullName>
    </submittedName>
</protein>
<name>A0A0V0RP16_9BILA</name>
<organism evidence="1 2">
    <name type="scientific">Trichinella nelsoni</name>
    <dbReference type="NCBI Taxonomy" id="6336"/>
    <lineage>
        <taxon>Eukaryota</taxon>
        <taxon>Metazoa</taxon>
        <taxon>Ecdysozoa</taxon>
        <taxon>Nematoda</taxon>
        <taxon>Enoplea</taxon>
        <taxon>Dorylaimia</taxon>
        <taxon>Trichinellida</taxon>
        <taxon>Trichinellidae</taxon>
        <taxon>Trichinella</taxon>
    </lineage>
</organism>
<comment type="caution">
    <text evidence="1">The sequence shown here is derived from an EMBL/GenBank/DDBJ whole genome shotgun (WGS) entry which is preliminary data.</text>
</comment>
<dbReference type="Proteomes" id="UP000054630">
    <property type="component" value="Unassembled WGS sequence"/>
</dbReference>
<evidence type="ECO:0000313" key="1">
    <source>
        <dbReference type="EMBL" id="KRX16203.1"/>
    </source>
</evidence>
<reference evidence="1 2" key="1">
    <citation type="submission" date="2015-01" db="EMBL/GenBank/DDBJ databases">
        <title>Evolution of Trichinella species and genotypes.</title>
        <authorList>
            <person name="Korhonen P.K."/>
            <person name="Edoardo P."/>
            <person name="Giuseppe L.R."/>
            <person name="Gasser R.B."/>
        </authorList>
    </citation>
    <scope>NUCLEOTIDE SEQUENCE [LARGE SCALE GENOMIC DNA]</scope>
    <source>
        <strain evidence="1">ISS37</strain>
    </source>
</reference>
<proteinExistence type="predicted"/>
<gene>
    <name evidence="1" type="ORF">T07_6017</name>
</gene>
<keyword evidence="2" id="KW-1185">Reference proteome</keyword>
<sequence>MTFGSFAFVIVKKKANKINISNIKFVKQMAKKKFDKSTCQSINDTYVSTYHMMGKDTIQR</sequence>
<dbReference type="AlphaFoldDB" id="A0A0V0RP16"/>